<organism evidence="2 3">
    <name type="scientific">Aquipseudomonas alcaligenes</name>
    <name type="common">Pseudomonas alcaligenes</name>
    <dbReference type="NCBI Taxonomy" id="43263"/>
    <lineage>
        <taxon>Bacteria</taxon>
        <taxon>Pseudomonadati</taxon>
        <taxon>Pseudomonadota</taxon>
        <taxon>Gammaproteobacteria</taxon>
        <taxon>Pseudomonadales</taxon>
        <taxon>Pseudomonadaceae</taxon>
        <taxon>Aquipseudomonas</taxon>
    </lineage>
</organism>
<sequence length="115" mass="12852">MTRIVCGLFALLGWPWPAFAEDCAALDARAKAANWHNPWIGEVAGQDRAHFHSAPSAACRIHGKFIIPGDRVSIYSEYDGWSQIMYLAGDEEDAGVWVRSERLRVISRPDEGPRL</sequence>
<evidence type="ECO:0000313" key="2">
    <source>
        <dbReference type="EMBL" id="TXI26737.1"/>
    </source>
</evidence>
<feature type="chain" id="PRO_5022780158" description="SH3 domain-containing protein" evidence="1">
    <location>
        <begin position="21"/>
        <end position="115"/>
    </location>
</feature>
<comment type="caution">
    <text evidence="2">The sequence shown here is derived from an EMBL/GenBank/DDBJ whole genome shotgun (WGS) entry which is preliminary data.</text>
</comment>
<reference evidence="2 3" key="1">
    <citation type="submission" date="2018-09" db="EMBL/GenBank/DDBJ databases">
        <title>Metagenome Assembled Genomes from an Advanced Water Purification Facility.</title>
        <authorList>
            <person name="Stamps B.W."/>
            <person name="Spear J.R."/>
        </authorList>
    </citation>
    <scope>NUCLEOTIDE SEQUENCE [LARGE SCALE GENOMIC DNA]</scope>
    <source>
        <strain evidence="2">Bin_52_1</strain>
    </source>
</reference>
<gene>
    <name evidence="2" type="ORF">E6Q69_19050</name>
</gene>
<protein>
    <recommendedName>
        <fullName evidence="4">SH3 domain-containing protein</fullName>
    </recommendedName>
</protein>
<evidence type="ECO:0000256" key="1">
    <source>
        <dbReference type="SAM" id="SignalP"/>
    </source>
</evidence>
<evidence type="ECO:0000313" key="3">
    <source>
        <dbReference type="Proteomes" id="UP000321110"/>
    </source>
</evidence>
<dbReference type="RefSeq" id="WP_021699220.1">
    <property type="nucleotide sequence ID" value="NZ_UGUP01000002.1"/>
</dbReference>
<proteinExistence type="predicted"/>
<keyword evidence="1" id="KW-0732">Signal</keyword>
<dbReference type="AlphaFoldDB" id="A0A5C7VMB0"/>
<dbReference type="Proteomes" id="UP000321110">
    <property type="component" value="Unassembled WGS sequence"/>
</dbReference>
<feature type="signal peptide" evidence="1">
    <location>
        <begin position="1"/>
        <end position="20"/>
    </location>
</feature>
<evidence type="ECO:0008006" key="4">
    <source>
        <dbReference type="Google" id="ProtNLM"/>
    </source>
</evidence>
<accession>A0A5C7VMB0</accession>
<name>A0A5C7VMB0_AQUAC</name>
<dbReference type="EMBL" id="SSFO01000323">
    <property type="protein sequence ID" value="TXI26737.1"/>
    <property type="molecule type" value="Genomic_DNA"/>
</dbReference>